<protein>
    <submittedName>
        <fullName evidence="1">Uncharacterized protein</fullName>
    </submittedName>
</protein>
<dbReference type="AlphaFoldDB" id="A0A382AHK9"/>
<reference evidence="1" key="1">
    <citation type="submission" date="2018-05" db="EMBL/GenBank/DDBJ databases">
        <authorList>
            <person name="Lanie J.A."/>
            <person name="Ng W.-L."/>
            <person name="Kazmierczak K.M."/>
            <person name="Andrzejewski T.M."/>
            <person name="Davidsen T.M."/>
            <person name="Wayne K.J."/>
            <person name="Tettelin H."/>
            <person name="Glass J.I."/>
            <person name="Rusch D."/>
            <person name="Podicherti R."/>
            <person name="Tsui H.-C.T."/>
            <person name="Winkler M.E."/>
        </authorList>
    </citation>
    <scope>NUCLEOTIDE SEQUENCE</scope>
</reference>
<dbReference type="EMBL" id="UINC01025351">
    <property type="protein sequence ID" value="SVB00771.1"/>
    <property type="molecule type" value="Genomic_DNA"/>
</dbReference>
<name>A0A382AHK9_9ZZZZ</name>
<accession>A0A382AHK9</accession>
<sequence>MYQIASEWKEKPPALTESLKVERVHPVRYKR</sequence>
<organism evidence="1">
    <name type="scientific">marine metagenome</name>
    <dbReference type="NCBI Taxonomy" id="408172"/>
    <lineage>
        <taxon>unclassified sequences</taxon>
        <taxon>metagenomes</taxon>
        <taxon>ecological metagenomes</taxon>
    </lineage>
</organism>
<proteinExistence type="predicted"/>
<gene>
    <name evidence="1" type="ORF">METZ01_LOCUS153625</name>
</gene>
<evidence type="ECO:0000313" key="1">
    <source>
        <dbReference type="EMBL" id="SVB00771.1"/>
    </source>
</evidence>